<dbReference type="PIRSF" id="PIRSF000137">
    <property type="entry name" value="Alcohol_oxidase"/>
    <property type="match status" value="1"/>
</dbReference>
<evidence type="ECO:0000256" key="3">
    <source>
        <dbReference type="ARBA" id="ARBA00022630"/>
    </source>
</evidence>
<evidence type="ECO:0000313" key="9">
    <source>
        <dbReference type="Proteomes" id="UP000198660"/>
    </source>
</evidence>
<evidence type="ECO:0000313" key="8">
    <source>
        <dbReference type="EMBL" id="SFS42042.1"/>
    </source>
</evidence>
<keyword evidence="4 5" id="KW-0274">FAD</keyword>
<dbReference type="InterPro" id="IPR000172">
    <property type="entry name" value="GMC_OxRdtase_N"/>
</dbReference>
<dbReference type="PROSITE" id="PS00623">
    <property type="entry name" value="GMC_OXRED_1"/>
    <property type="match status" value="1"/>
</dbReference>
<dbReference type="PANTHER" id="PTHR11552">
    <property type="entry name" value="GLUCOSE-METHANOL-CHOLINE GMC OXIDOREDUCTASE"/>
    <property type="match status" value="1"/>
</dbReference>
<dbReference type="PANTHER" id="PTHR11552:SF147">
    <property type="entry name" value="CHOLINE DEHYDROGENASE, MITOCHONDRIAL"/>
    <property type="match status" value="1"/>
</dbReference>
<gene>
    <name evidence="8" type="ORF">SAMN05444972_10247</name>
</gene>
<dbReference type="Proteomes" id="UP000198660">
    <property type="component" value="Unassembled WGS sequence"/>
</dbReference>
<comment type="cofactor">
    <cofactor evidence="1 5">
        <name>FAD</name>
        <dbReference type="ChEBI" id="CHEBI:57692"/>
    </cofactor>
</comment>
<dbReference type="Gene3D" id="3.30.410.40">
    <property type="match status" value="1"/>
</dbReference>
<evidence type="ECO:0000256" key="5">
    <source>
        <dbReference type="PIRSR" id="PIRSR000137-2"/>
    </source>
</evidence>
<evidence type="ECO:0000256" key="2">
    <source>
        <dbReference type="ARBA" id="ARBA00010790"/>
    </source>
</evidence>
<protein>
    <submittedName>
        <fullName evidence="8">Choline dehydrogenase</fullName>
    </submittedName>
</protein>
<dbReference type="OrthoDB" id="9785276at2"/>
<accession>A0A1I6PP98</accession>
<dbReference type="Pfam" id="PF00732">
    <property type="entry name" value="GMC_oxred_N"/>
    <property type="match status" value="1"/>
</dbReference>
<reference evidence="9" key="1">
    <citation type="submission" date="2016-10" db="EMBL/GenBank/DDBJ databases">
        <authorList>
            <person name="Varghese N."/>
            <person name="Submissions S."/>
        </authorList>
    </citation>
    <scope>NUCLEOTIDE SEQUENCE [LARGE SCALE GENOMIC DNA]</scope>
    <source>
        <strain evidence="9">DSM 45789</strain>
    </source>
</reference>
<keyword evidence="9" id="KW-1185">Reference proteome</keyword>
<sequence length="556" mass="61869">MIRVDYIIIGAGTAGGALAKKLTDNPSTSVLVLEAGTNLTTETINPALLFTYKNFTNNRFLYNIFSPESPVIDRQLAYWSGRLIGGSSQINAMYAVRGSRALYDRWAQRVGPQWSYNRLLPLFKEMETYTGKTQNPFQRGRHGPLYVRQENLPNKGTIANVFTTAIHNVTGAPIVEDYNTGISQCTFTKSQLTQRQVGNLFLRSSTATAYLNRNIVTQSNPFNPIERGIRRQLLIFGKSTVNKVLLRKRKGKIVATGVQFVQNGHSQTAFARKGVIVSAGIWSPIVLQRSGIGGRQDLLRAGIKPIVVNENVGRNMQSQYRIAMGIEVETSRLLQVNNADPVAPYVFGAFLNKRKNTSRKLQLFSLPRAILIPQEEVKLNNWDFNSAKPTNVMSIALVNLDPGRENSAIVAHSDPEAYPEVRFNPLQNQAEVAFVVQSYLEVYRVLQEARKLDPGGIYKAVFPPEKVFQINDPVEKSKQLLQYANASLCSFYHYAGQCRMSRSKATGVVDQNLNVYGVNHLKVVDLSVAPIIPDGNTCIPSIMIGLKAFQIIKSGR</sequence>
<dbReference type="InterPro" id="IPR012132">
    <property type="entry name" value="GMC_OxRdtase"/>
</dbReference>
<evidence type="ECO:0000256" key="6">
    <source>
        <dbReference type="RuleBase" id="RU003968"/>
    </source>
</evidence>
<evidence type="ECO:0000256" key="4">
    <source>
        <dbReference type="ARBA" id="ARBA00022827"/>
    </source>
</evidence>
<dbReference type="RefSeq" id="WP_091833617.1">
    <property type="nucleotide sequence ID" value="NZ_FPAA01000002.1"/>
</dbReference>
<organism evidence="8 9">
    <name type="scientific">Marininema halotolerans</name>
    <dbReference type="NCBI Taxonomy" id="1155944"/>
    <lineage>
        <taxon>Bacteria</taxon>
        <taxon>Bacillati</taxon>
        <taxon>Bacillota</taxon>
        <taxon>Bacilli</taxon>
        <taxon>Bacillales</taxon>
        <taxon>Thermoactinomycetaceae</taxon>
        <taxon>Marininema</taxon>
    </lineage>
</organism>
<dbReference type="EMBL" id="FPAA01000002">
    <property type="protein sequence ID" value="SFS42042.1"/>
    <property type="molecule type" value="Genomic_DNA"/>
</dbReference>
<dbReference type="InterPro" id="IPR007867">
    <property type="entry name" value="GMC_OxRtase_C"/>
</dbReference>
<dbReference type="SUPFAM" id="SSF51905">
    <property type="entry name" value="FAD/NAD(P)-binding domain"/>
    <property type="match status" value="1"/>
</dbReference>
<dbReference type="Pfam" id="PF05199">
    <property type="entry name" value="GMC_oxred_C"/>
    <property type="match status" value="1"/>
</dbReference>
<dbReference type="Gene3D" id="3.50.50.60">
    <property type="entry name" value="FAD/NAD(P)-binding domain"/>
    <property type="match status" value="1"/>
</dbReference>
<name>A0A1I6PP98_9BACL</name>
<proteinExistence type="inferred from homology"/>
<keyword evidence="3 6" id="KW-0285">Flavoprotein</keyword>
<feature type="domain" description="Glucose-methanol-choline oxidoreductase N-terminal" evidence="7">
    <location>
        <begin position="81"/>
        <end position="104"/>
    </location>
</feature>
<dbReference type="AlphaFoldDB" id="A0A1I6PP98"/>
<evidence type="ECO:0000259" key="7">
    <source>
        <dbReference type="PROSITE" id="PS00623"/>
    </source>
</evidence>
<feature type="binding site" evidence="5">
    <location>
        <position position="241"/>
    </location>
    <ligand>
        <name>FAD</name>
        <dbReference type="ChEBI" id="CHEBI:57692"/>
    </ligand>
</feature>
<dbReference type="GO" id="GO:0050660">
    <property type="term" value="F:flavin adenine dinucleotide binding"/>
    <property type="evidence" value="ECO:0007669"/>
    <property type="project" value="InterPro"/>
</dbReference>
<comment type="similarity">
    <text evidence="2 6">Belongs to the GMC oxidoreductase family.</text>
</comment>
<dbReference type="GO" id="GO:0016614">
    <property type="term" value="F:oxidoreductase activity, acting on CH-OH group of donors"/>
    <property type="evidence" value="ECO:0007669"/>
    <property type="project" value="InterPro"/>
</dbReference>
<evidence type="ECO:0000256" key="1">
    <source>
        <dbReference type="ARBA" id="ARBA00001974"/>
    </source>
</evidence>
<dbReference type="InterPro" id="IPR036188">
    <property type="entry name" value="FAD/NAD-bd_sf"/>
</dbReference>